<gene>
    <name evidence="1" type="ORF">GCM10009784_15500</name>
</gene>
<organism evidence="1 2">
    <name type="scientific">Arthrobacter parietis</name>
    <dbReference type="NCBI Taxonomy" id="271434"/>
    <lineage>
        <taxon>Bacteria</taxon>
        <taxon>Bacillati</taxon>
        <taxon>Actinomycetota</taxon>
        <taxon>Actinomycetes</taxon>
        <taxon>Micrococcales</taxon>
        <taxon>Micrococcaceae</taxon>
        <taxon>Arthrobacter</taxon>
    </lineage>
</organism>
<sequence length="159" mass="17526">MAESMVKTTQLTPEGEAAVGRIAIWAAMAERNLVDLIRFLEGADSAANKKNATLSGSEAVKKNRKLVRDSAVLLPDERNEVYRVLDEVRKLLQERNAVIHAMVGTSARAGVATFRSPRGNPDRTLTVDDLAQLAGRLNEFAWQLFDCQILVARAHGRSR</sequence>
<reference evidence="1 2" key="1">
    <citation type="journal article" date="2019" name="Int. J. Syst. Evol. Microbiol.">
        <title>The Global Catalogue of Microorganisms (GCM) 10K type strain sequencing project: providing services to taxonomists for standard genome sequencing and annotation.</title>
        <authorList>
            <consortium name="The Broad Institute Genomics Platform"/>
            <consortium name="The Broad Institute Genome Sequencing Center for Infectious Disease"/>
            <person name="Wu L."/>
            <person name="Ma J."/>
        </authorList>
    </citation>
    <scope>NUCLEOTIDE SEQUENCE [LARGE SCALE GENOMIC DNA]</scope>
    <source>
        <strain evidence="1 2">JCM 14917</strain>
    </source>
</reference>
<evidence type="ECO:0000313" key="2">
    <source>
        <dbReference type="Proteomes" id="UP001500974"/>
    </source>
</evidence>
<keyword evidence="2" id="KW-1185">Reference proteome</keyword>
<dbReference type="RefSeq" id="WP_277359023.1">
    <property type="nucleotide sequence ID" value="NZ_BAAAON010000001.1"/>
</dbReference>
<proteinExistence type="predicted"/>
<protein>
    <submittedName>
        <fullName evidence="1">Uncharacterized protein</fullName>
    </submittedName>
</protein>
<evidence type="ECO:0000313" key="1">
    <source>
        <dbReference type="EMBL" id="GAA2174973.1"/>
    </source>
</evidence>
<dbReference type="Proteomes" id="UP001500974">
    <property type="component" value="Unassembled WGS sequence"/>
</dbReference>
<accession>A0ABN3AUH2</accession>
<name>A0ABN3AUH2_9MICC</name>
<comment type="caution">
    <text evidence="1">The sequence shown here is derived from an EMBL/GenBank/DDBJ whole genome shotgun (WGS) entry which is preliminary data.</text>
</comment>
<dbReference type="EMBL" id="BAAAON010000001">
    <property type="protein sequence ID" value="GAA2174973.1"/>
    <property type="molecule type" value="Genomic_DNA"/>
</dbReference>